<proteinExistence type="inferred from homology"/>
<dbReference type="SUPFAM" id="SSF54534">
    <property type="entry name" value="FKBP-like"/>
    <property type="match status" value="1"/>
</dbReference>
<dbReference type="InterPro" id="IPR036944">
    <property type="entry name" value="PPIase_FKBP_N_sf"/>
</dbReference>
<dbReference type="KEGG" id="plu:plu4561"/>
<comment type="similarity">
    <text evidence="2 6">Belongs to the FKBP-type PPIase family.</text>
</comment>
<protein>
    <recommendedName>
        <fullName evidence="6">Peptidyl-prolyl cis-trans isomerase</fullName>
        <ecNumber evidence="6">5.2.1.8</ecNumber>
    </recommendedName>
</protein>
<dbReference type="GO" id="GO:0006457">
    <property type="term" value="P:protein folding"/>
    <property type="evidence" value="ECO:0007669"/>
    <property type="project" value="InterPro"/>
</dbReference>
<dbReference type="PROSITE" id="PS50059">
    <property type="entry name" value="FKBP_PPIASE"/>
    <property type="match status" value="1"/>
</dbReference>
<feature type="domain" description="PPIase FKBP-type" evidence="7">
    <location>
        <begin position="126"/>
        <end position="212"/>
    </location>
</feature>
<evidence type="ECO:0000256" key="2">
    <source>
        <dbReference type="ARBA" id="ARBA00006577"/>
    </source>
</evidence>
<keyword evidence="9" id="KW-1185">Reference proteome</keyword>
<dbReference type="PANTHER" id="PTHR43811">
    <property type="entry name" value="FKBP-TYPE PEPTIDYL-PROLYL CIS-TRANS ISOMERASE FKPA"/>
    <property type="match status" value="1"/>
</dbReference>
<dbReference type="Gene3D" id="3.10.50.40">
    <property type="match status" value="1"/>
</dbReference>
<dbReference type="AlphaFoldDB" id="Q7MAY0"/>
<evidence type="ECO:0000256" key="6">
    <source>
        <dbReference type="RuleBase" id="RU003915"/>
    </source>
</evidence>
<evidence type="ECO:0000313" key="8">
    <source>
        <dbReference type="EMBL" id="CAE16933.1"/>
    </source>
</evidence>
<dbReference type="PANTHER" id="PTHR43811:SF23">
    <property type="entry name" value="FKBP-TYPE 22 KDA PEPTIDYL-PROLYL CIS-TRANS ISOMERASE"/>
    <property type="match status" value="1"/>
</dbReference>
<organism evidence="8 9">
    <name type="scientific">Photorhabdus laumondii subsp. laumondii (strain DSM 15139 / CIP 105565 / TT01)</name>
    <name type="common">Photorhabdus luminescens subsp. laumondii</name>
    <dbReference type="NCBI Taxonomy" id="243265"/>
    <lineage>
        <taxon>Bacteria</taxon>
        <taxon>Pseudomonadati</taxon>
        <taxon>Pseudomonadota</taxon>
        <taxon>Gammaproteobacteria</taxon>
        <taxon>Enterobacterales</taxon>
        <taxon>Morganellaceae</taxon>
        <taxon>Photorhabdus</taxon>
    </lineage>
</organism>
<dbReference type="InterPro" id="IPR000774">
    <property type="entry name" value="PPIase_FKBP_N"/>
</dbReference>
<name>Q7MAY0_PHOLL</name>
<evidence type="ECO:0000256" key="5">
    <source>
        <dbReference type="PROSITE-ProRule" id="PRU00277"/>
    </source>
</evidence>
<dbReference type="Pfam" id="PF00254">
    <property type="entry name" value="FKBP_C"/>
    <property type="match status" value="1"/>
</dbReference>
<keyword evidence="3 5" id="KW-0697">Rotamase</keyword>
<evidence type="ECO:0000256" key="4">
    <source>
        <dbReference type="ARBA" id="ARBA00023235"/>
    </source>
</evidence>
<dbReference type="eggNOG" id="COG0545">
    <property type="taxonomic scope" value="Bacteria"/>
</dbReference>
<dbReference type="STRING" id="243265.plu4561"/>
<sequence>MITGIFMAKLSFDSIEAQASYGVGLQVGQQLLESGLQGLEPEALLAGLCDALENHSPAVPVDILHRALREMHERADGVRRERQQVMAEEGQKFLAENAQRDGISTTESGLQFSVLKQGDGAIPAHTDHVRVHYTGRLIDGTVFDSSVQRGEPAEFPVNGVIAGWIEALTLMPVGSKWELYIPYNLAYGERGAGASIPPYSTLIFEVELLDIL</sequence>
<evidence type="ECO:0000256" key="1">
    <source>
        <dbReference type="ARBA" id="ARBA00000971"/>
    </source>
</evidence>
<evidence type="ECO:0000259" key="7">
    <source>
        <dbReference type="PROSITE" id="PS50059"/>
    </source>
</evidence>
<dbReference type="InterPro" id="IPR046357">
    <property type="entry name" value="PPIase_dom_sf"/>
</dbReference>
<dbReference type="Pfam" id="PF01346">
    <property type="entry name" value="FKBP_N"/>
    <property type="match status" value="1"/>
</dbReference>
<evidence type="ECO:0000256" key="3">
    <source>
        <dbReference type="ARBA" id="ARBA00023110"/>
    </source>
</evidence>
<dbReference type="GO" id="GO:0003755">
    <property type="term" value="F:peptidyl-prolyl cis-trans isomerase activity"/>
    <property type="evidence" value="ECO:0007669"/>
    <property type="project" value="UniProtKB-UniRule"/>
</dbReference>
<dbReference type="EC" id="5.2.1.8" evidence="6"/>
<comment type="catalytic activity">
    <reaction evidence="1 5 6">
        <text>[protein]-peptidylproline (omega=180) = [protein]-peptidylproline (omega=0)</text>
        <dbReference type="Rhea" id="RHEA:16237"/>
        <dbReference type="Rhea" id="RHEA-COMP:10747"/>
        <dbReference type="Rhea" id="RHEA-COMP:10748"/>
        <dbReference type="ChEBI" id="CHEBI:83833"/>
        <dbReference type="ChEBI" id="CHEBI:83834"/>
        <dbReference type="EC" id="5.2.1.8"/>
    </reaction>
</comment>
<dbReference type="NCBIfam" id="NF008602">
    <property type="entry name" value="PRK11570.1"/>
    <property type="match status" value="1"/>
</dbReference>
<dbReference type="Proteomes" id="UP000002514">
    <property type="component" value="Chromosome"/>
</dbReference>
<accession>Q7MAY0</accession>
<dbReference type="Gene3D" id="1.10.287.460">
    <property type="entry name" value="Peptidyl-prolyl cis-trans isomerase, FKBP-type, N-terminal domain"/>
    <property type="match status" value="1"/>
</dbReference>
<dbReference type="HOGENOM" id="CLU_013615_0_3_6"/>
<dbReference type="InterPro" id="IPR001179">
    <property type="entry name" value="PPIase_FKBP_dom"/>
</dbReference>
<gene>
    <name evidence="8" type="primary">fklB</name>
    <name evidence="8" type="ordered locus">plu4561</name>
</gene>
<reference evidence="9" key="1">
    <citation type="journal article" date="2003" name="Nat. Biotechnol.">
        <title>The genome sequence of the entomopathogenic bacterium Photorhabdus luminescens.</title>
        <authorList>
            <person name="Duchaud E."/>
            <person name="Rusniok C."/>
            <person name="Frangeul L."/>
            <person name="Buchrieser C."/>
            <person name="Givaudan A."/>
            <person name="Taourit S."/>
            <person name="Bocs S."/>
            <person name="Boursaux-Eude C."/>
            <person name="Chandler M."/>
            <person name="Charles J.-F."/>
            <person name="Dassa E."/>
            <person name="Derose R."/>
            <person name="Derzelle S."/>
            <person name="Freyssinet G."/>
            <person name="Gaudriault S."/>
            <person name="Medigue C."/>
            <person name="Lanois A."/>
            <person name="Powell K."/>
            <person name="Siguier P."/>
            <person name="Vincent R."/>
            <person name="Wingate V."/>
            <person name="Zouine M."/>
            <person name="Glaser P."/>
            <person name="Boemare N."/>
            <person name="Danchin A."/>
            <person name="Kunst F."/>
        </authorList>
    </citation>
    <scope>NUCLEOTIDE SEQUENCE [LARGE SCALE GENOMIC DNA]</scope>
    <source>
        <strain evidence="9">DSM 15139 / CIP 105565 / TT01</strain>
    </source>
</reference>
<evidence type="ECO:0000313" key="9">
    <source>
        <dbReference type="Proteomes" id="UP000002514"/>
    </source>
</evidence>
<keyword evidence="4 5" id="KW-0413">Isomerase</keyword>
<dbReference type="FunFam" id="3.10.50.40:FF:000004">
    <property type="entry name" value="Peptidyl-prolyl cis-trans isomerase"/>
    <property type="match status" value="1"/>
</dbReference>
<dbReference type="EMBL" id="BX571874">
    <property type="protein sequence ID" value="CAE16933.1"/>
    <property type="molecule type" value="Genomic_DNA"/>
</dbReference>